<feature type="domain" description="DNA helicase Pif1-like 2B" evidence="2">
    <location>
        <begin position="205"/>
        <end position="249"/>
    </location>
</feature>
<dbReference type="PANTHER" id="PTHR47642:SF7">
    <property type="entry name" value="ATP-DEPENDENT DNA HELICASE PIF1"/>
    <property type="match status" value="1"/>
</dbReference>
<evidence type="ECO:0000313" key="3">
    <source>
        <dbReference type="EMBL" id="GAG15886.1"/>
    </source>
</evidence>
<dbReference type="Pfam" id="PF21530">
    <property type="entry name" value="Pif1_2B_dom"/>
    <property type="match status" value="1"/>
</dbReference>
<dbReference type="InterPro" id="IPR027417">
    <property type="entry name" value="P-loop_NTPase"/>
</dbReference>
<feature type="non-terminal residue" evidence="3">
    <location>
        <position position="1"/>
    </location>
</feature>
<comment type="caution">
    <text evidence="3">The sequence shown here is derived from an EMBL/GenBank/DDBJ whole genome shotgun (WGS) entry which is preliminary data.</text>
</comment>
<dbReference type="EMBL" id="BARS01035185">
    <property type="protein sequence ID" value="GAG15886.1"/>
    <property type="molecule type" value="Genomic_DNA"/>
</dbReference>
<reference evidence="3" key="1">
    <citation type="journal article" date="2014" name="Front. Microbiol.">
        <title>High frequency of phylogenetically diverse reductive dehalogenase-homologous genes in deep subseafloor sedimentary metagenomes.</title>
        <authorList>
            <person name="Kawai M."/>
            <person name="Futagami T."/>
            <person name="Toyoda A."/>
            <person name="Takaki Y."/>
            <person name="Nishi S."/>
            <person name="Hori S."/>
            <person name="Arai W."/>
            <person name="Tsubouchi T."/>
            <person name="Morono Y."/>
            <person name="Uchiyama I."/>
            <person name="Ito T."/>
            <person name="Fujiyama A."/>
            <person name="Inagaki F."/>
            <person name="Takami H."/>
        </authorList>
    </citation>
    <scope>NUCLEOTIDE SEQUENCE</scope>
    <source>
        <strain evidence="3">Expedition CK06-06</strain>
    </source>
</reference>
<sequence length="258" mass="29420">TGIAATHMNGVTIHSWAGLGIKNNLSDDDLDIISRKRYLIKRFAKTKVLIVDEVSMLHDFRLDMVDAVCKMFKQSLQPFGGMQVVLCGDFFQLPPINKTGEGASFIDKSQVWQNMGLKICYLDEQYRHCDSALMQILNDIRANNVGEHTLEPLRKRYKTEIQGSMGATKLYTHNIDVDLINNRELKKLQGETKRYYMASKGNRKLVESLKRACLASEELQLKKNTKVMFVKNNFNKGYVNGTLGRVVAFDYDDMPIVK</sequence>
<dbReference type="InterPro" id="IPR049163">
    <property type="entry name" value="Pif1-like_2B_dom"/>
</dbReference>
<dbReference type="InterPro" id="IPR010285">
    <property type="entry name" value="DNA_helicase_pif1-like_DEAD"/>
</dbReference>
<organism evidence="3">
    <name type="scientific">marine sediment metagenome</name>
    <dbReference type="NCBI Taxonomy" id="412755"/>
    <lineage>
        <taxon>unclassified sequences</taxon>
        <taxon>metagenomes</taxon>
        <taxon>ecological metagenomes</taxon>
    </lineage>
</organism>
<dbReference type="Gene3D" id="2.30.30.940">
    <property type="match status" value="1"/>
</dbReference>
<dbReference type="PANTHER" id="PTHR47642">
    <property type="entry name" value="ATP-DEPENDENT DNA HELICASE"/>
    <property type="match status" value="1"/>
</dbReference>
<feature type="domain" description="DNA helicase Pif1-like DEAD-box helicase" evidence="1">
    <location>
        <begin position="1"/>
        <end position="131"/>
    </location>
</feature>
<dbReference type="GO" id="GO:0003678">
    <property type="term" value="F:DNA helicase activity"/>
    <property type="evidence" value="ECO:0007669"/>
    <property type="project" value="InterPro"/>
</dbReference>
<evidence type="ECO:0000259" key="1">
    <source>
        <dbReference type="Pfam" id="PF05970"/>
    </source>
</evidence>
<dbReference type="GO" id="GO:0006281">
    <property type="term" value="P:DNA repair"/>
    <property type="evidence" value="ECO:0007669"/>
    <property type="project" value="InterPro"/>
</dbReference>
<evidence type="ECO:0008006" key="4">
    <source>
        <dbReference type="Google" id="ProtNLM"/>
    </source>
</evidence>
<proteinExistence type="predicted"/>
<protein>
    <recommendedName>
        <fullName evidence="4">AAA+ ATPase domain-containing protein</fullName>
    </recommendedName>
</protein>
<dbReference type="GO" id="GO:0000723">
    <property type="term" value="P:telomere maintenance"/>
    <property type="evidence" value="ECO:0007669"/>
    <property type="project" value="InterPro"/>
</dbReference>
<accession>X0WT57</accession>
<dbReference type="InterPro" id="IPR051055">
    <property type="entry name" value="PIF1_helicase"/>
</dbReference>
<gene>
    <name evidence="3" type="ORF">S01H1_54248</name>
</gene>
<name>X0WT57_9ZZZZ</name>
<evidence type="ECO:0000259" key="2">
    <source>
        <dbReference type="Pfam" id="PF21530"/>
    </source>
</evidence>
<dbReference type="SUPFAM" id="SSF52540">
    <property type="entry name" value="P-loop containing nucleoside triphosphate hydrolases"/>
    <property type="match status" value="1"/>
</dbReference>
<dbReference type="AlphaFoldDB" id="X0WT57"/>
<feature type="non-terminal residue" evidence="3">
    <location>
        <position position="258"/>
    </location>
</feature>
<dbReference type="Gene3D" id="3.40.50.300">
    <property type="entry name" value="P-loop containing nucleotide triphosphate hydrolases"/>
    <property type="match status" value="1"/>
</dbReference>
<dbReference type="Pfam" id="PF05970">
    <property type="entry name" value="PIF1"/>
    <property type="match status" value="1"/>
</dbReference>